<sequence length="149" mass="14492">MANLYLETTLPPIKTTSAVRTKYPIVASHRVLSTSAVNATATASAAAVASGYITSTSGAATTITLPTGTLLGAALGASQGTTHDLFIDNTAGANTVTVAVATNGILSAAAAAGAGAGAGLLTVPSGVTGLAQFKIMFSSATAYVFSRVA</sequence>
<name>A0A6J5LHE4_9CAUD</name>
<organism evidence="1">
    <name type="scientific">uncultured Caudovirales phage</name>
    <dbReference type="NCBI Taxonomy" id="2100421"/>
    <lineage>
        <taxon>Viruses</taxon>
        <taxon>Duplodnaviria</taxon>
        <taxon>Heunggongvirae</taxon>
        <taxon>Uroviricota</taxon>
        <taxon>Caudoviricetes</taxon>
        <taxon>Peduoviridae</taxon>
        <taxon>Maltschvirus</taxon>
        <taxon>Maltschvirus maltsch</taxon>
    </lineage>
</organism>
<protein>
    <submittedName>
        <fullName evidence="1">Uncharacterized protein</fullName>
    </submittedName>
</protein>
<accession>A0A6J5LHE4</accession>
<gene>
    <name evidence="1" type="ORF">UFOVP253_53</name>
</gene>
<dbReference type="EMBL" id="LR796266">
    <property type="protein sequence ID" value="CAB4132693.1"/>
    <property type="molecule type" value="Genomic_DNA"/>
</dbReference>
<reference evidence="1" key="1">
    <citation type="submission" date="2020-04" db="EMBL/GenBank/DDBJ databases">
        <authorList>
            <person name="Chiriac C."/>
            <person name="Salcher M."/>
            <person name="Ghai R."/>
            <person name="Kavagutti S V."/>
        </authorList>
    </citation>
    <scope>NUCLEOTIDE SEQUENCE</scope>
</reference>
<evidence type="ECO:0000313" key="1">
    <source>
        <dbReference type="EMBL" id="CAB4132693.1"/>
    </source>
</evidence>
<proteinExistence type="predicted"/>